<dbReference type="EMBL" id="CP034791">
    <property type="protein sequence ID" value="AZT89978.1"/>
    <property type="molecule type" value="Genomic_DNA"/>
</dbReference>
<dbReference type="RefSeq" id="WP_011917815.1">
    <property type="nucleotide sequence ID" value="NZ_CP034791.1"/>
</dbReference>
<dbReference type="InterPro" id="IPR038116">
    <property type="entry name" value="TrpR-like_sf"/>
</dbReference>
<dbReference type="Proteomes" id="UP000282930">
    <property type="component" value="Chromosome"/>
</dbReference>
<dbReference type="NCBIfam" id="TIGR02531">
    <property type="entry name" value="yecD_yerC"/>
    <property type="match status" value="1"/>
</dbReference>
<dbReference type="AlphaFoldDB" id="A0A3T0D4N2"/>
<dbReference type="Pfam" id="PF01371">
    <property type="entry name" value="Trp_repressor"/>
    <property type="match status" value="1"/>
</dbReference>
<accession>A0A3T0D4N2</accession>
<protein>
    <recommendedName>
        <fullName evidence="3">TrpR-like protein YerC/YecD</fullName>
    </recommendedName>
</protein>
<dbReference type="KEGG" id="ccha:ELD05_04550"/>
<dbReference type="InterPro" id="IPR013368">
    <property type="entry name" value="YecD_YerC"/>
</dbReference>
<sequence length="103" mass="12043">MNQKLKNEMTDHLFEAILELKTIEECYNFFEDLCTVKEIQELSQRFEVAKLLFEGAKYSEITQKTGASPATISRVNRCLNYGADGYRTVLERIKEKTRLDEQK</sequence>
<gene>
    <name evidence="1" type="ORF">ELD05_04550</name>
</gene>
<dbReference type="GO" id="GO:0043565">
    <property type="term" value="F:sequence-specific DNA binding"/>
    <property type="evidence" value="ECO:0007669"/>
    <property type="project" value="InterPro"/>
</dbReference>
<dbReference type="PANTHER" id="PTHR40080">
    <property type="entry name" value="LMO1763 PROTEIN"/>
    <property type="match status" value="1"/>
</dbReference>
<name>A0A3T0D4N2_9FIRM</name>
<organism evidence="1 2">
    <name type="scientific">Caldicellulosiruptor changbaiensis</name>
    <dbReference type="NCBI Taxonomy" id="1222016"/>
    <lineage>
        <taxon>Bacteria</taxon>
        <taxon>Bacillati</taxon>
        <taxon>Bacillota</taxon>
        <taxon>Bacillota incertae sedis</taxon>
        <taxon>Caldicellulosiruptorales</taxon>
        <taxon>Caldicellulosiruptoraceae</taxon>
        <taxon>Caldicellulosiruptor</taxon>
    </lineage>
</organism>
<dbReference type="PIRSF" id="PIRSF012508">
    <property type="entry name" value="YerC"/>
    <property type="match status" value="1"/>
</dbReference>
<dbReference type="SUPFAM" id="SSF48295">
    <property type="entry name" value="TrpR-like"/>
    <property type="match status" value="1"/>
</dbReference>
<dbReference type="Gene3D" id="1.10.1270.10">
    <property type="entry name" value="TrpR-like"/>
    <property type="match status" value="1"/>
</dbReference>
<dbReference type="GO" id="GO:0003700">
    <property type="term" value="F:DNA-binding transcription factor activity"/>
    <property type="evidence" value="ECO:0007669"/>
    <property type="project" value="InterPro"/>
</dbReference>
<proteinExistence type="predicted"/>
<dbReference type="InterPro" id="IPR010921">
    <property type="entry name" value="Trp_repressor/repl_initiator"/>
</dbReference>
<evidence type="ECO:0000313" key="1">
    <source>
        <dbReference type="EMBL" id="AZT89978.1"/>
    </source>
</evidence>
<keyword evidence="2" id="KW-1185">Reference proteome</keyword>
<evidence type="ECO:0008006" key="3">
    <source>
        <dbReference type="Google" id="ProtNLM"/>
    </source>
</evidence>
<reference evidence="1 2" key="1">
    <citation type="submission" date="2018-12" db="EMBL/GenBank/DDBJ databases">
        <title>Genome sequence from the cellulolytic species, Caldicellulosiruptor changbaiensis.</title>
        <authorList>
            <person name="Blumer-Schuette S.E."/>
            <person name="Mendoza C."/>
        </authorList>
    </citation>
    <scope>NUCLEOTIDE SEQUENCE [LARGE SCALE GENOMIC DNA]</scope>
    <source>
        <strain evidence="1 2">CBS-Z</strain>
    </source>
</reference>
<dbReference type="PANTHER" id="PTHR40080:SF1">
    <property type="entry name" value="TRPR-LIKE PROTEIN YERC_YECD"/>
    <property type="match status" value="1"/>
</dbReference>
<dbReference type="InterPro" id="IPR000831">
    <property type="entry name" value="Trp_repress"/>
</dbReference>
<evidence type="ECO:0000313" key="2">
    <source>
        <dbReference type="Proteomes" id="UP000282930"/>
    </source>
</evidence>